<accession>A0A0F9G325</accession>
<reference evidence="1" key="1">
    <citation type="journal article" date="2015" name="Nature">
        <title>Complex archaea that bridge the gap between prokaryotes and eukaryotes.</title>
        <authorList>
            <person name="Spang A."/>
            <person name="Saw J.H."/>
            <person name="Jorgensen S.L."/>
            <person name="Zaremba-Niedzwiedzka K."/>
            <person name="Martijn J."/>
            <person name="Lind A.E."/>
            <person name="van Eijk R."/>
            <person name="Schleper C."/>
            <person name="Guy L."/>
            <person name="Ettema T.J."/>
        </authorList>
    </citation>
    <scope>NUCLEOTIDE SEQUENCE</scope>
</reference>
<sequence>MTWPGQEPSSKKPTLTLRERRLLTEVSDLKTEVSKLSKAYAQAADLTDAISGHISAMPPPPPMKMPRPKKHSGHLSMGLAINDWHTGLVVAPDEIQGYGEYNWKIAERRRAQLLKKLINWVTMQRNSYRVDEIVVINLGDLNDGCIHLENLMFNEFAPAEQAIRSGTALGQLLVALSGVFPKVRYHGLNTDNHGRLFKKPIFQGRGHWSFNPVTHAIARQLATDCKGVEFHEHNELKVDVEINGRVFLIEHGDAGRSGSWMGIPYYWVRQLKHRECDRRSRIGKRPFDYFLCGHWHTFYIEENAMISPSLCGTTPYDHACARHASPAQVCWLVGRHGWFGHLKMDLN</sequence>
<dbReference type="SUPFAM" id="SSF56300">
    <property type="entry name" value="Metallo-dependent phosphatases"/>
    <property type="match status" value="1"/>
</dbReference>
<gene>
    <name evidence="1" type="ORF">LCGC14_1960740</name>
</gene>
<evidence type="ECO:0008006" key="2">
    <source>
        <dbReference type="Google" id="ProtNLM"/>
    </source>
</evidence>
<organism evidence="1">
    <name type="scientific">marine sediment metagenome</name>
    <dbReference type="NCBI Taxonomy" id="412755"/>
    <lineage>
        <taxon>unclassified sequences</taxon>
        <taxon>metagenomes</taxon>
        <taxon>ecological metagenomes</taxon>
    </lineage>
</organism>
<protein>
    <recommendedName>
        <fullName evidence="2">Calcineurin-like phosphoesterase domain-containing protein</fullName>
    </recommendedName>
</protein>
<dbReference type="InterPro" id="IPR029052">
    <property type="entry name" value="Metallo-depent_PP-like"/>
</dbReference>
<name>A0A0F9G325_9ZZZZ</name>
<comment type="caution">
    <text evidence="1">The sequence shown here is derived from an EMBL/GenBank/DDBJ whole genome shotgun (WGS) entry which is preliminary data.</text>
</comment>
<dbReference type="EMBL" id="LAZR01021585">
    <property type="protein sequence ID" value="KKL84836.1"/>
    <property type="molecule type" value="Genomic_DNA"/>
</dbReference>
<evidence type="ECO:0000313" key="1">
    <source>
        <dbReference type="EMBL" id="KKL84836.1"/>
    </source>
</evidence>
<dbReference type="AlphaFoldDB" id="A0A0F9G325"/>
<proteinExistence type="predicted"/>